<organism evidence="1">
    <name type="scientific">marine sediment metagenome</name>
    <dbReference type="NCBI Taxonomy" id="412755"/>
    <lineage>
        <taxon>unclassified sequences</taxon>
        <taxon>metagenomes</taxon>
        <taxon>ecological metagenomes</taxon>
    </lineage>
</organism>
<dbReference type="EMBL" id="LAZR01029664">
    <property type="protein sequence ID" value="KKL58903.1"/>
    <property type="molecule type" value="Genomic_DNA"/>
</dbReference>
<proteinExistence type="predicted"/>
<accession>A0A0F9DB23</accession>
<gene>
    <name evidence="1" type="ORF">LCGC14_2220740</name>
</gene>
<dbReference type="AlphaFoldDB" id="A0A0F9DB23"/>
<name>A0A0F9DB23_9ZZZZ</name>
<evidence type="ECO:0000313" key="1">
    <source>
        <dbReference type="EMBL" id="KKL58903.1"/>
    </source>
</evidence>
<protein>
    <submittedName>
        <fullName evidence="1">Uncharacterized protein</fullName>
    </submittedName>
</protein>
<comment type="caution">
    <text evidence="1">The sequence shown here is derived from an EMBL/GenBank/DDBJ whole genome shotgun (WGS) entry which is preliminary data.</text>
</comment>
<sequence>MRGSADSYSGIMDPRVKLRRLQAEKQMVEESWTCDCGSQNTQGLCPNCDYND</sequence>
<reference evidence="1" key="1">
    <citation type="journal article" date="2015" name="Nature">
        <title>Complex archaea that bridge the gap between prokaryotes and eukaryotes.</title>
        <authorList>
            <person name="Spang A."/>
            <person name="Saw J.H."/>
            <person name="Jorgensen S.L."/>
            <person name="Zaremba-Niedzwiedzka K."/>
            <person name="Martijn J."/>
            <person name="Lind A.E."/>
            <person name="van Eijk R."/>
            <person name="Schleper C."/>
            <person name="Guy L."/>
            <person name="Ettema T.J."/>
        </authorList>
    </citation>
    <scope>NUCLEOTIDE SEQUENCE</scope>
</reference>